<organism evidence="2 3">
    <name type="scientific">Mucilaginibacter rigui</name>
    <dbReference type="NCBI Taxonomy" id="534635"/>
    <lineage>
        <taxon>Bacteria</taxon>
        <taxon>Pseudomonadati</taxon>
        <taxon>Bacteroidota</taxon>
        <taxon>Sphingobacteriia</taxon>
        <taxon>Sphingobacteriales</taxon>
        <taxon>Sphingobacteriaceae</taxon>
        <taxon>Mucilaginibacter</taxon>
    </lineage>
</organism>
<dbReference type="Pfam" id="PF17293">
    <property type="entry name" value="Arm-DNA-bind_5"/>
    <property type="match status" value="1"/>
</dbReference>
<dbReference type="InterPro" id="IPR035386">
    <property type="entry name" value="Arm-DNA-bind_5"/>
</dbReference>
<comment type="caution">
    <text evidence="2">The sequence shown here is derived from an EMBL/GenBank/DDBJ whole genome shotgun (WGS) entry which is preliminary data.</text>
</comment>
<gene>
    <name evidence="2" type="ORF">IDJ75_17295</name>
</gene>
<protein>
    <recommendedName>
        <fullName evidence="1">Arm DNA-binding domain-containing protein</fullName>
    </recommendedName>
</protein>
<name>A0ABR7XBR7_9SPHI</name>
<keyword evidence="3" id="KW-1185">Reference proteome</keyword>
<evidence type="ECO:0000313" key="2">
    <source>
        <dbReference type="EMBL" id="MBD1387045.1"/>
    </source>
</evidence>
<accession>A0ABR7XBR7</accession>
<dbReference type="Proteomes" id="UP000618754">
    <property type="component" value="Unassembled WGS sequence"/>
</dbReference>
<proteinExistence type="predicted"/>
<sequence>MVYFKVLLNDKRQKSDDIYPVVVRVTHNRNNTTFNTGIRVKSTMWDSSSLSIKGSHRDAQPYNKTISEFYSKIQNEAYKLINDESFSFEHLKAALSNETTSVSSIKKTTFKAYGEQLVEIC</sequence>
<reference evidence="2 3" key="1">
    <citation type="submission" date="2020-09" db="EMBL/GenBank/DDBJ databases">
        <title>Novel species of Mucilaginibacter isolated from a glacier on the Tibetan Plateau.</title>
        <authorList>
            <person name="Liu Q."/>
            <person name="Xin Y.-H."/>
        </authorList>
    </citation>
    <scope>NUCLEOTIDE SEQUENCE [LARGE SCALE GENOMIC DNA]</scope>
    <source>
        <strain evidence="2 3">CGMCC 1.13878</strain>
    </source>
</reference>
<dbReference type="EMBL" id="JACWMW010000004">
    <property type="protein sequence ID" value="MBD1387045.1"/>
    <property type="molecule type" value="Genomic_DNA"/>
</dbReference>
<feature type="domain" description="Arm DNA-binding" evidence="1">
    <location>
        <begin position="8"/>
        <end position="91"/>
    </location>
</feature>
<evidence type="ECO:0000259" key="1">
    <source>
        <dbReference type="Pfam" id="PF17293"/>
    </source>
</evidence>
<evidence type="ECO:0000313" key="3">
    <source>
        <dbReference type="Proteomes" id="UP000618754"/>
    </source>
</evidence>